<feature type="region of interest" description="Disordered" evidence="1">
    <location>
        <begin position="1"/>
        <end position="70"/>
    </location>
</feature>
<dbReference type="Proteomes" id="UP000544090">
    <property type="component" value="Unassembled WGS sequence"/>
</dbReference>
<accession>A0A7X6K767</accession>
<sequence length="70" mass="7441">MEKAREPDSGTAPAEDRGPGTPGSAGDPAGRSNQDLRARGRRRRDAEQKLAQRQPVPEEESGQDTGGDGR</sequence>
<feature type="compositionally biased region" description="Basic and acidic residues" evidence="1">
    <location>
        <begin position="34"/>
        <end position="50"/>
    </location>
</feature>
<keyword evidence="3" id="KW-1185">Reference proteome</keyword>
<proteinExistence type="predicted"/>
<dbReference type="AlphaFoldDB" id="A0A7X6K767"/>
<evidence type="ECO:0000256" key="1">
    <source>
        <dbReference type="SAM" id="MobiDB-lite"/>
    </source>
</evidence>
<gene>
    <name evidence="2" type="ORF">HGG74_18045</name>
</gene>
<name>A0A7X6K767_9MICC</name>
<dbReference type="RefSeq" id="WP_168488621.1">
    <property type="nucleotide sequence ID" value="NZ_JAAZSQ010000023.1"/>
</dbReference>
<feature type="compositionally biased region" description="Basic and acidic residues" evidence="1">
    <location>
        <begin position="1"/>
        <end position="18"/>
    </location>
</feature>
<dbReference type="EMBL" id="JAAZSQ010000023">
    <property type="protein sequence ID" value="NKX56391.1"/>
    <property type="molecule type" value="Genomic_DNA"/>
</dbReference>
<comment type="caution">
    <text evidence="2">The sequence shown here is derived from an EMBL/GenBank/DDBJ whole genome shotgun (WGS) entry which is preliminary data.</text>
</comment>
<evidence type="ECO:0000313" key="2">
    <source>
        <dbReference type="EMBL" id="NKX56391.1"/>
    </source>
</evidence>
<organism evidence="2 3">
    <name type="scientific">Arthrobacter mobilis</name>
    <dbReference type="NCBI Taxonomy" id="2724944"/>
    <lineage>
        <taxon>Bacteria</taxon>
        <taxon>Bacillati</taxon>
        <taxon>Actinomycetota</taxon>
        <taxon>Actinomycetes</taxon>
        <taxon>Micrococcales</taxon>
        <taxon>Micrococcaceae</taxon>
        <taxon>Arthrobacter</taxon>
    </lineage>
</organism>
<reference evidence="2 3" key="1">
    <citation type="submission" date="2020-04" db="EMBL/GenBank/DDBJ databases">
        <title>Arthrobacter sp. nov.</title>
        <authorList>
            <person name="Liu S."/>
        </authorList>
    </citation>
    <scope>NUCLEOTIDE SEQUENCE [LARGE SCALE GENOMIC DNA]</scope>
    <source>
        <strain evidence="2 3">E918</strain>
    </source>
</reference>
<evidence type="ECO:0000313" key="3">
    <source>
        <dbReference type="Proteomes" id="UP000544090"/>
    </source>
</evidence>
<protein>
    <submittedName>
        <fullName evidence="2">Uncharacterized protein</fullName>
    </submittedName>
</protein>